<dbReference type="InterPro" id="IPR044692">
    <property type="entry name" value="WPP1/2/3"/>
</dbReference>
<feature type="compositionally biased region" description="Pro residues" evidence="5">
    <location>
        <begin position="1"/>
        <end position="11"/>
    </location>
</feature>
<reference evidence="7 8" key="1">
    <citation type="submission" date="2024-12" db="EMBL/GenBank/DDBJ databases">
        <title>The unique morphological basis and parallel evolutionary history of personate flowers in Penstemon.</title>
        <authorList>
            <person name="Depatie T.H."/>
            <person name="Wessinger C.A."/>
        </authorList>
    </citation>
    <scope>NUCLEOTIDE SEQUENCE [LARGE SCALE GENOMIC DNA]</scope>
    <source>
        <strain evidence="7">WTNN_2</strain>
        <tissue evidence="7">Leaf</tissue>
    </source>
</reference>
<dbReference type="PANTHER" id="PTHR34362:SF1">
    <property type="entry name" value="WPP DOMAIN-CONTAINING PROTEIN 1-RELATED"/>
    <property type="match status" value="1"/>
</dbReference>
<feature type="domain" description="WPP" evidence="6">
    <location>
        <begin position="26"/>
        <end position="115"/>
    </location>
</feature>
<organism evidence="7 8">
    <name type="scientific">Penstemon smallii</name>
    <dbReference type="NCBI Taxonomy" id="265156"/>
    <lineage>
        <taxon>Eukaryota</taxon>
        <taxon>Viridiplantae</taxon>
        <taxon>Streptophyta</taxon>
        <taxon>Embryophyta</taxon>
        <taxon>Tracheophyta</taxon>
        <taxon>Spermatophyta</taxon>
        <taxon>Magnoliopsida</taxon>
        <taxon>eudicotyledons</taxon>
        <taxon>Gunneridae</taxon>
        <taxon>Pentapetalae</taxon>
        <taxon>asterids</taxon>
        <taxon>lamiids</taxon>
        <taxon>Lamiales</taxon>
        <taxon>Plantaginaceae</taxon>
        <taxon>Cheloneae</taxon>
        <taxon>Penstemon</taxon>
    </lineage>
</organism>
<proteinExistence type="predicted"/>
<feature type="region of interest" description="Disordered" evidence="5">
    <location>
        <begin position="112"/>
        <end position="157"/>
    </location>
</feature>
<feature type="region of interest" description="Disordered" evidence="5">
    <location>
        <begin position="1"/>
        <end position="20"/>
    </location>
</feature>
<feature type="compositionally biased region" description="Basic and acidic residues" evidence="5">
    <location>
        <begin position="148"/>
        <end position="157"/>
    </location>
</feature>
<evidence type="ECO:0000256" key="2">
    <source>
        <dbReference type="ARBA" id="ARBA00004496"/>
    </source>
</evidence>
<evidence type="ECO:0000256" key="4">
    <source>
        <dbReference type="ARBA" id="ARBA00023242"/>
    </source>
</evidence>
<evidence type="ECO:0000256" key="3">
    <source>
        <dbReference type="ARBA" id="ARBA00022490"/>
    </source>
</evidence>
<dbReference type="InterPro" id="IPR025265">
    <property type="entry name" value="WPP_dom"/>
</dbReference>
<evidence type="ECO:0000256" key="1">
    <source>
        <dbReference type="ARBA" id="ARBA00004123"/>
    </source>
</evidence>
<dbReference type="Pfam" id="PF13943">
    <property type="entry name" value="WPP"/>
    <property type="match status" value="1"/>
</dbReference>
<keyword evidence="3" id="KW-0963">Cytoplasm</keyword>
<evidence type="ECO:0000259" key="6">
    <source>
        <dbReference type="Pfam" id="PF13943"/>
    </source>
</evidence>
<dbReference type="AlphaFoldDB" id="A0ABD3TUV4"/>
<keyword evidence="4" id="KW-0539">Nucleus</keyword>
<name>A0ABD3TUV4_9LAMI</name>
<dbReference type="Proteomes" id="UP001634393">
    <property type="component" value="Unassembled WGS sequence"/>
</dbReference>
<sequence>MAETEPSPPPSAAASTASATKYSNISFSIWPPTERTRDAVRKRLIETLSTPSILSKRYGTVSPEEAIDAANRIEEEAFDAAGKEANTDDDGIEILQVYSKEISKRMLDTVKARSGESLTANATEPPVNELAGKAEEEDAGSTAPPQSEKTESVADDE</sequence>
<dbReference type="PANTHER" id="PTHR34362">
    <property type="entry name" value="WPP DOMAIN-CONTAINING PROTEIN 1-RELATED"/>
    <property type="match status" value="1"/>
</dbReference>
<accession>A0ABD3TUV4</accession>
<evidence type="ECO:0000256" key="5">
    <source>
        <dbReference type="SAM" id="MobiDB-lite"/>
    </source>
</evidence>
<dbReference type="GO" id="GO:0005737">
    <property type="term" value="C:cytoplasm"/>
    <property type="evidence" value="ECO:0007669"/>
    <property type="project" value="UniProtKB-SubCell"/>
</dbReference>
<gene>
    <name evidence="7" type="ORF">ACJIZ3_025037</name>
</gene>
<keyword evidence="8" id="KW-1185">Reference proteome</keyword>
<evidence type="ECO:0000313" key="8">
    <source>
        <dbReference type="Proteomes" id="UP001634393"/>
    </source>
</evidence>
<dbReference type="Gene3D" id="1.10.246.200">
    <property type="entry name" value="WPP domain"/>
    <property type="match status" value="1"/>
</dbReference>
<comment type="subcellular location">
    <subcellularLocation>
        <location evidence="2">Cytoplasm</location>
    </subcellularLocation>
    <subcellularLocation>
        <location evidence="1">Nucleus</location>
    </subcellularLocation>
</comment>
<comment type="caution">
    <text evidence="7">The sequence shown here is derived from an EMBL/GenBank/DDBJ whole genome shotgun (WGS) entry which is preliminary data.</text>
</comment>
<protein>
    <recommendedName>
        <fullName evidence="6">WPP domain-containing protein</fullName>
    </recommendedName>
</protein>
<dbReference type="InterPro" id="IPR038214">
    <property type="entry name" value="WPP_sf"/>
</dbReference>
<dbReference type="EMBL" id="JBJXBP010000003">
    <property type="protein sequence ID" value="KAL3840446.1"/>
    <property type="molecule type" value="Genomic_DNA"/>
</dbReference>
<evidence type="ECO:0000313" key="7">
    <source>
        <dbReference type="EMBL" id="KAL3840446.1"/>
    </source>
</evidence>
<dbReference type="GO" id="GO:0005634">
    <property type="term" value="C:nucleus"/>
    <property type="evidence" value="ECO:0007669"/>
    <property type="project" value="UniProtKB-SubCell"/>
</dbReference>